<sequence>MLEITDLTLGFGGAQPVINKASLTLCEGQRLLICGEAGSGKTSLLAAAAGLIPRLLPVPSFAGEIVLNGRAISSLSKAELFSTVSFVSQNTEDQLWDVNVEDAIVFALENRAIEKQIIRRRLGDLIDEFQLRSLRGRQVLTLSGGERRRVAMAAAIACYPDILVLDEPTTGLDPASRVRLRSVLQNLSSNVPTQLISEQDPVALARLATGIAVLGDGKLSTPVAPELLMSDDQAWIQAGIVPPLRRRKVSVVAQPGRELLSLSGLTSRLTREHGEPVLSGVEFQVRAGEVLALVGRNGAGKTTLFKSILGLSRRESGSVIIGGENADTWTVAERARRVSYVPQSVRHILFKMSVLDEVLFSMTAGNKASDTTTLTGQAREILERYELNYLAEVNPFALSARQQTLLGLACADAAGGLVTIIDEPLLARDVKGRRMLERFLSSTCSSGRAVMLISHDLEMVDDLATRLLILDNGTIAFDGTPEDGWVSKAFTSLGWEPPRHTQEWTAI</sequence>
<dbReference type="InterPro" id="IPR017871">
    <property type="entry name" value="ABC_transporter-like_CS"/>
</dbReference>
<dbReference type="InterPro" id="IPR050095">
    <property type="entry name" value="ECF_ABC_transporter_ATP-bd"/>
</dbReference>
<dbReference type="Proteomes" id="UP000471705">
    <property type="component" value="Unassembled WGS sequence"/>
</dbReference>
<feature type="domain" description="ABC transporter" evidence="5">
    <location>
        <begin position="2"/>
        <end position="241"/>
    </location>
</feature>
<reference evidence="6 7" key="1">
    <citation type="submission" date="2019-12" db="EMBL/GenBank/DDBJ databases">
        <title>Rhizobium genotypes associated with high levels of biological nitrogen fixation by grain legumes in a temperate-maritime cropping system.</title>
        <authorList>
            <person name="Maluk M."/>
            <person name="Francesc Ferrando Molina F."/>
            <person name="Lopez Del Egido L."/>
            <person name="Lafos M."/>
            <person name="Langarica-Fuentes A."/>
            <person name="Gebre Yohannes G."/>
            <person name="Young M.W."/>
            <person name="Martin P."/>
            <person name="Gantlett R."/>
            <person name="Kenicer G."/>
            <person name="Hawes C."/>
            <person name="Begg G.S."/>
            <person name="Quilliam R.S."/>
            <person name="Squire G.R."/>
            <person name="Poole P.S."/>
            <person name="Young P.W."/>
            <person name="Iannetta P.M."/>
            <person name="James E.K."/>
        </authorList>
    </citation>
    <scope>NUCLEOTIDE SEQUENCE [LARGE SCALE GENOMIC DNA]</scope>
    <source>
        <strain evidence="6 7">JHI54</strain>
    </source>
</reference>
<feature type="domain" description="ABC transporter" evidence="5">
    <location>
        <begin position="260"/>
        <end position="497"/>
    </location>
</feature>
<protein>
    <submittedName>
        <fullName evidence="6">ATP-binding cassette domain-containing protein</fullName>
    </submittedName>
</protein>
<dbReference type="InterPro" id="IPR003439">
    <property type="entry name" value="ABC_transporter-like_ATP-bd"/>
</dbReference>
<dbReference type="Gene3D" id="3.40.50.300">
    <property type="entry name" value="P-loop containing nucleotide triphosphate hydrolases"/>
    <property type="match status" value="2"/>
</dbReference>
<dbReference type="AlphaFoldDB" id="A0A7K3VPF4"/>
<comment type="similarity">
    <text evidence="1">Belongs to the ABC transporter superfamily.</text>
</comment>
<evidence type="ECO:0000313" key="7">
    <source>
        <dbReference type="Proteomes" id="UP000471705"/>
    </source>
</evidence>
<gene>
    <name evidence="6" type="ORF">GR257_29885</name>
</gene>
<dbReference type="GO" id="GO:0016887">
    <property type="term" value="F:ATP hydrolysis activity"/>
    <property type="evidence" value="ECO:0007669"/>
    <property type="project" value="InterPro"/>
</dbReference>
<dbReference type="PANTHER" id="PTHR43553">
    <property type="entry name" value="HEAVY METAL TRANSPORTER"/>
    <property type="match status" value="1"/>
</dbReference>
<dbReference type="GO" id="GO:0005524">
    <property type="term" value="F:ATP binding"/>
    <property type="evidence" value="ECO:0007669"/>
    <property type="project" value="UniProtKB-KW"/>
</dbReference>
<accession>A0A7K3VPF4</accession>
<dbReference type="GO" id="GO:0043190">
    <property type="term" value="C:ATP-binding cassette (ABC) transporter complex"/>
    <property type="evidence" value="ECO:0007669"/>
    <property type="project" value="TreeGrafter"/>
</dbReference>
<keyword evidence="4 6" id="KW-0067">ATP-binding</keyword>
<keyword evidence="2" id="KW-0813">Transport</keyword>
<evidence type="ECO:0000256" key="2">
    <source>
        <dbReference type="ARBA" id="ARBA00022448"/>
    </source>
</evidence>
<dbReference type="InterPro" id="IPR003593">
    <property type="entry name" value="AAA+_ATPase"/>
</dbReference>
<evidence type="ECO:0000313" key="6">
    <source>
        <dbReference type="EMBL" id="NEK19003.1"/>
    </source>
</evidence>
<evidence type="ECO:0000256" key="3">
    <source>
        <dbReference type="ARBA" id="ARBA00022741"/>
    </source>
</evidence>
<dbReference type="Pfam" id="PF00005">
    <property type="entry name" value="ABC_tran"/>
    <property type="match status" value="2"/>
</dbReference>
<dbReference type="RefSeq" id="WP_164049229.1">
    <property type="nucleotide sequence ID" value="NZ_WUFV01000025.1"/>
</dbReference>
<dbReference type="PROSITE" id="PS50893">
    <property type="entry name" value="ABC_TRANSPORTER_2"/>
    <property type="match status" value="2"/>
</dbReference>
<evidence type="ECO:0000256" key="4">
    <source>
        <dbReference type="ARBA" id="ARBA00022840"/>
    </source>
</evidence>
<dbReference type="SMART" id="SM00382">
    <property type="entry name" value="AAA"/>
    <property type="match status" value="2"/>
</dbReference>
<dbReference type="SUPFAM" id="SSF52540">
    <property type="entry name" value="P-loop containing nucleoside triphosphate hydrolases"/>
    <property type="match status" value="2"/>
</dbReference>
<keyword evidence="3" id="KW-0547">Nucleotide-binding</keyword>
<dbReference type="InterPro" id="IPR027417">
    <property type="entry name" value="P-loop_NTPase"/>
</dbReference>
<proteinExistence type="inferred from homology"/>
<evidence type="ECO:0000256" key="1">
    <source>
        <dbReference type="ARBA" id="ARBA00005417"/>
    </source>
</evidence>
<dbReference type="GO" id="GO:0042626">
    <property type="term" value="F:ATPase-coupled transmembrane transporter activity"/>
    <property type="evidence" value="ECO:0007669"/>
    <property type="project" value="TreeGrafter"/>
</dbReference>
<dbReference type="EMBL" id="WUFV01000025">
    <property type="protein sequence ID" value="NEK19003.1"/>
    <property type="molecule type" value="Genomic_DNA"/>
</dbReference>
<organism evidence="6 7">
    <name type="scientific">Rhizobium leguminosarum</name>
    <dbReference type="NCBI Taxonomy" id="384"/>
    <lineage>
        <taxon>Bacteria</taxon>
        <taxon>Pseudomonadati</taxon>
        <taxon>Pseudomonadota</taxon>
        <taxon>Alphaproteobacteria</taxon>
        <taxon>Hyphomicrobiales</taxon>
        <taxon>Rhizobiaceae</taxon>
        <taxon>Rhizobium/Agrobacterium group</taxon>
        <taxon>Rhizobium</taxon>
    </lineage>
</organism>
<evidence type="ECO:0000259" key="5">
    <source>
        <dbReference type="PROSITE" id="PS50893"/>
    </source>
</evidence>
<comment type="caution">
    <text evidence="6">The sequence shown here is derived from an EMBL/GenBank/DDBJ whole genome shotgun (WGS) entry which is preliminary data.</text>
</comment>
<name>A0A7K3VPF4_RHILE</name>
<dbReference type="CDD" id="cd03225">
    <property type="entry name" value="ABC_cobalt_CbiO_domain1"/>
    <property type="match status" value="1"/>
</dbReference>
<dbReference type="InterPro" id="IPR015856">
    <property type="entry name" value="ABC_transpr_CbiO/EcfA_su"/>
</dbReference>
<dbReference type="PROSITE" id="PS00211">
    <property type="entry name" value="ABC_TRANSPORTER_1"/>
    <property type="match status" value="1"/>
</dbReference>